<dbReference type="InterPro" id="IPR019248">
    <property type="entry name" value="Glucodextran_C"/>
</dbReference>
<dbReference type="EMBL" id="DRPZ01000243">
    <property type="protein sequence ID" value="HGY10288.1"/>
    <property type="molecule type" value="Genomic_DNA"/>
</dbReference>
<feature type="transmembrane region" description="Helical" evidence="1">
    <location>
        <begin position="208"/>
        <end position="228"/>
    </location>
</feature>
<protein>
    <recommendedName>
        <fullName evidence="2">Glucodextranase-like C-terminal domain-containing protein</fullName>
    </recommendedName>
</protein>
<dbReference type="CDD" id="cd09626">
    <property type="entry name" value="DOMON_glucodextranase_like"/>
    <property type="match status" value="1"/>
</dbReference>
<dbReference type="Proteomes" id="UP000885759">
    <property type="component" value="Unassembled WGS sequence"/>
</dbReference>
<gene>
    <name evidence="3" type="ORF">ENK37_09625</name>
</gene>
<evidence type="ECO:0000313" key="3">
    <source>
        <dbReference type="EMBL" id="HGY10288.1"/>
    </source>
</evidence>
<sequence>MNGLVLALLLLTDPVGDDLGAGLGPPRAALYQEVGAADLTGFRLERVEGRWRLGVRLARYPNPANAPLGFSLAVVAVYLDTGPGGEEALPGAGLRTPAGGGWEEAYLLSGWGAERRTPEGEATAARAWREDDWVWVQTELSERPRAYVAAGLYDPFDPWGFRPALPGGGVWYLEGPADAPRALDVIAPDEARVWQKGILPPARRGFPWSRLASTVLALAGAGLLGLAVRRR</sequence>
<feature type="domain" description="Glucodextranase-like C-terminal" evidence="2">
    <location>
        <begin position="11"/>
        <end position="199"/>
    </location>
</feature>
<dbReference type="Gene3D" id="2.60.40.1190">
    <property type="match status" value="1"/>
</dbReference>
<dbReference type="Pfam" id="PF09985">
    <property type="entry name" value="Glucodextran_C"/>
    <property type="match status" value="1"/>
</dbReference>
<evidence type="ECO:0000259" key="2">
    <source>
        <dbReference type="Pfam" id="PF09985"/>
    </source>
</evidence>
<name>A0A7C4V710_9DEIN</name>
<keyword evidence="1" id="KW-0812">Transmembrane</keyword>
<proteinExistence type="predicted"/>
<keyword evidence="1" id="KW-1133">Transmembrane helix</keyword>
<dbReference type="SUPFAM" id="SSF49344">
    <property type="entry name" value="CBD9-like"/>
    <property type="match status" value="1"/>
</dbReference>
<organism evidence="3">
    <name type="scientific">Oceanithermus profundus</name>
    <dbReference type="NCBI Taxonomy" id="187137"/>
    <lineage>
        <taxon>Bacteria</taxon>
        <taxon>Thermotogati</taxon>
        <taxon>Deinococcota</taxon>
        <taxon>Deinococci</taxon>
        <taxon>Thermales</taxon>
        <taxon>Thermaceae</taxon>
        <taxon>Oceanithermus</taxon>
    </lineage>
</organism>
<evidence type="ECO:0000256" key="1">
    <source>
        <dbReference type="SAM" id="Phobius"/>
    </source>
</evidence>
<accession>A0A7C4V710</accession>
<keyword evidence="1" id="KW-0472">Membrane</keyword>
<dbReference type="AlphaFoldDB" id="A0A7C4V710"/>
<comment type="caution">
    <text evidence="3">The sequence shown here is derived from an EMBL/GenBank/DDBJ whole genome shotgun (WGS) entry which is preliminary data.</text>
</comment>
<reference evidence="3" key="1">
    <citation type="journal article" date="2020" name="mSystems">
        <title>Genome- and Community-Level Interaction Insights into Carbon Utilization and Element Cycling Functions of Hydrothermarchaeota in Hydrothermal Sediment.</title>
        <authorList>
            <person name="Zhou Z."/>
            <person name="Liu Y."/>
            <person name="Xu W."/>
            <person name="Pan J."/>
            <person name="Luo Z.H."/>
            <person name="Li M."/>
        </authorList>
    </citation>
    <scope>NUCLEOTIDE SEQUENCE [LARGE SCALE GENOMIC DNA]</scope>
    <source>
        <strain evidence="3">HyVt-570</strain>
    </source>
</reference>